<keyword evidence="2" id="KW-1185">Reference proteome</keyword>
<gene>
    <name evidence="1" type="ORF">ACFQ1S_15300</name>
</gene>
<reference evidence="2" key="1">
    <citation type="journal article" date="2019" name="Int. J. Syst. Evol. Microbiol.">
        <title>The Global Catalogue of Microorganisms (GCM) 10K type strain sequencing project: providing services to taxonomists for standard genome sequencing and annotation.</title>
        <authorList>
            <consortium name="The Broad Institute Genomics Platform"/>
            <consortium name="The Broad Institute Genome Sequencing Center for Infectious Disease"/>
            <person name="Wu L."/>
            <person name="Ma J."/>
        </authorList>
    </citation>
    <scope>NUCLEOTIDE SEQUENCE [LARGE SCALE GENOMIC DNA]</scope>
    <source>
        <strain evidence="2">JCM 31486</strain>
    </source>
</reference>
<dbReference type="EMBL" id="JBHTIS010000802">
    <property type="protein sequence ID" value="MFD1046818.1"/>
    <property type="molecule type" value="Genomic_DNA"/>
</dbReference>
<evidence type="ECO:0000313" key="2">
    <source>
        <dbReference type="Proteomes" id="UP001597045"/>
    </source>
</evidence>
<evidence type="ECO:0000313" key="1">
    <source>
        <dbReference type="EMBL" id="MFD1046818.1"/>
    </source>
</evidence>
<proteinExistence type="predicted"/>
<dbReference type="Proteomes" id="UP001597045">
    <property type="component" value="Unassembled WGS sequence"/>
</dbReference>
<accession>A0ABW3M8A8</accession>
<organism evidence="1 2">
    <name type="scientific">Kibdelosporangium lantanae</name>
    <dbReference type="NCBI Taxonomy" id="1497396"/>
    <lineage>
        <taxon>Bacteria</taxon>
        <taxon>Bacillati</taxon>
        <taxon>Actinomycetota</taxon>
        <taxon>Actinomycetes</taxon>
        <taxon>Pseudonocardiales</taxon>
        <taxon>Pseudonocardiaceae</taxon>
        <taxon>Kibdelosporangium</taxon>
    </lineage>
</organism>
<sequence length="55" mass="6462">MKAYEANNFWVRHRSVALADFVAESLRDNDIPTMVRHRDVHRPRVLRTDNDGKGQ</sequence>
<comment type="caution">
    <text evidence="1">The sequence shown here is derived from an EMBL/GenBank/DDBJ whole genome shotgun (WGS) entry which is preliminary data.</text>
</comment>
<protein>
    <submittedName>
        <fullName evidence="1">Uncharacterized protein</fullName>
    </submittedName>
</protein>
<name>A0ABW3M8A8_9PSEU</name>